<keyword evidence="5 6" id="KW-0449">Lipoprotein</keyword>
<dbReference type="SUPFAM" id="SSF53850">
    <property type="entry name" value="Periplasmic binding protein-like II"/>
    <property type="match status" value="1"/>
</dbReference>
<evidence type="ECO:0000256" key="2">
    <source>
        <dbReference type="ARBA" id="ARBA00022729"/>
    </source>
</evidence>
<keyword evidence="9" id="KW-1185">Reference proteome</keyword>
<dbReference type="Pfam" id="PF03180">
    <property type="entry name" value="Lipoprotein_9"/>
    <property type="match status" value="1"/>
</dbReference>
<dbReference type="Gene3D" id="3.40.190.10">
    <property type="entry name" value="Periplasmic binding protein-like II"/>
    <property type="match status" value="2"/>
</dbReference>
<evidence type="ECO:0000256" key="3">
    <source>
        <dbReference type="ARBA" id="ARBA00023136"/>
    </source>
</evidence>
<evidence type="ECO:0000313" key="9">
    <source>
        <dbReference type="Proteomes" id="UP000266091"/>
    </source>
</evidence>
<accession>A0A388SEQ6</accession>
<dbReference type="Proteomes" id="UP000266091">
    <property type="component" value="Unassembled WGS sequence"/>
</dbReference>
<dbReference type="GO" id="GO:0016020">
    <property type="term" value="C:membrane"/>
    <property type="evidence" value="ECO:0007669"/>
    <property type="project" value="UniProtKB-SubCell"/>
</dbReference>
<feature type="signal peptide" evidence="7">
    <location>
        <begin position="1"/>
        <end position="24"/>
    </location>
</feature>
<evidence type="ECO:0000256" key="7">
    <source>
        <dbReference type="SAM" id="SignalP"/>
    </source>
</evidence>
<dbReference type="AlphaFoldDB" id="A0A388SEQ6"/>
<name>A0A388SEQ6_9BURK</name>
<evidence type="ECO:0000313" key="8">
    <source>
        <dbReference type="EMBL" id="GBO93900.1"/>
    </source>
</evidence>
<dbReference type="PANTHER" id="PTHR30429">
    <property type="entry name" value="D-METHIONINE-BINDING LIPOPROTEIN METQ"/>
    <property type="match status" value="1"/>
</dbReference>
<evidence type="ECO:0000256" key="1">
    <source>
        <dbReference type="ARBA" id="ARBA00004635"/>
    </source>
</evidence>
<dbReference type="PIRSF" id="PIRSF002854">
    <property type="entry name" value="MetQ"/>
    <property type="match status" value="1"/>
</dbReference>
<evidence type="ECO:0000256" key="6">
    <source>
        <dbReference type="PIRNR" id="PIRNR002854"/>
    </source>
</evidence>
<comment type="caution">
    <text evidence="8">The sequence shown here is derived from an EMBL/GenBank/DDBJ whole genome shotgun (WGS) entry which is preliminary data.</text>
</comment>
<accession>A0A401LN69</accession>
<proteinExistence type="inferred from homology"/>
<protein>
    <recommendedName>
        <fullName evidence="6">Lipoprotein</fullName>
    </recommendedName>
</protein>
<keyword evidence="3" id="KW-0472">Membrane</keyword>
<dbReference type="InterPro" id="IPR004872">
    <property type="entry name" value="Lipoprotein_NlpA"/>
</dbReference>
<dbReference type="RefSeq" id="WP_116270187.1">
    <property type="nucleotide sequence ID" value="NZ_BGZJ01000001.1"/>
</dbReference>
<dbReference type="CDD" id="cd13597">
    <property type="entry name" value="PBP2_lipoprotein_Tp32"/>
    <property type="match status" value="1"/>
</dbReference>
<comment type="subcellular location">
    <subcellularLocation>
        <location evidence="1">Membrane</location>
        <topology evidence="1">Lipid-anchor</topology>
    </subcellularLocation>
</comment>
<dbReference type="PANTHER" id="PTHR30429:SF0">
    <property type="entry name" value="METHIONINE-BINDING LIPOPROTEIN METQ"/>
    <property type="match status" value="1"/>
</dbReference>
<feature type="chain" id="PRO_5030071294" description="Lipoprotein" evidence="7">
    <location>
        <begin position="25"/>
        <end position="265"/>
    </location>
</feature>
<keyword evidence="4" id="KW-0564">Palmitate</keyword>
<evidence type="ECO:0000256" key="4">
    <source>
        <dbReference type="ARBA" id="ARBA00023139"/>
    </source>
</evidence>
<organism evidence="8 9">
    <name type="scientific">Mesosutterella multiformis</name>
    <dbReference type="NCBI Taxonomy" id="2259133"/>
    <lineage>
        <taxon>Bacteria</taxon>
        <taxon>Pseudomonadati</taxon>
        <taxon>Pseudomonadota</taxon>
        <taxon>Betaproteobacteria</taxon>
        <taxon>Burkholderiales</taxon>
        <taxon>Sutterellaceae</taxon>
        <taxon>Mesosutterella</taxon>
    </lineage>
</organism>
<gene>
    <name evidence="8" type="ORF">MESMUL_12540</name>
</gene>
<sequence length="265" mass="28677">MNRRTLLSAAAAAILAAGSFSASAAPLKELKIAATPVPQGEVLKFVKPILAKEGIDLKIIEFTDYIAPNAALDAKEVDVNFYQHQPFLDNAVRQRHINAVRVAPIYILPMAVYSQKLKSLKNVPNGARVSIPNDPSNGGRALLLLQSAGLIKLRSGVGYEATPIDVVSNPKKLKFVELEAAQVPRSLKDVDIAVVNSNYALGIGLNPLKDSIYLEDKRSPYALVVATRKGDQNDPRVQKLVKALQSPATKKFILTKYKGAVVPSF</sequence>
<dbReference type="OrthoDB" id="9812878at2"/>
<dbReference type="EMBL" id="BGZJ01000001">
    <property type="protein sequence ID" value="GBO93900.1"/>
    <property type="molecule type" value="Genomic_DNA"/>
</dbReference>
<comment type="similarity">
    <text evidence="6">Belongs to the nlpA lipoprotein family.</text>
</comment>
<evidence type="ECO:0000256" key="5">
    <source>
        <dbReference type="ARBA" id="ARBA00023288"/>
    </source>
</evidence>
<keyword evidence="2 7" id="KW-0732">Signal</keyword>
<reference evidence="8 9" key="1">
    <citation type="journal article" date="2018" name="Int. J. Syst. Evol. Microbiol.">
        <title>Mesosutterella multiformis gen. nov., sp. nov., a member of the family Sutterellaceae and Sutterella megalosphaeroides sp. nov., isolated from human faeces.</title>
        <authorList>
            <person name="Sakamoto M."/>
            <person name="Ikeyama N."/>
            <person name="Kunihiro T."/>
            <person name="Iino T."/>
            <person name="Yuki M."/>
            <person name="Ohkuma M."/>
        </authorList>
    </citation>
    <scope>NUCLEOTIDE SEQUENCE [LARGE SCALE GENOMIC DNA]</scope>
    <source>
        <strain evidence="8 9">4NBBH2</strain>
    </source>
</reference>